<name>A0AAP2G680_9BACT</name>
<feature type="domain" description="DUF1206" evidence="2">
    <location>
        <begin position="198"/>
        <end position="265"/>
    </location>
</feature>
<gene>
    <name evidence="3" type="ORF">KI659_15455</name>
</gene>
<dbReference type="AlphaFoldDB" id="A0AAP2G680"/>
<reference evidence="3 4" key="1">
    <citation type="submission" date="2021-05" db="EMBL/GenBank/DDBJ databases">
        <authorList>
            <person name="Zhang Z.D."/>
            <person name="Osman G."/>
        </authorList>
    </citation>
    <scope>NUCLEOTIDE SEQUENCE [LARGE SCALE GENOMIC DNA]</scope>
    <source>
        <strain evidence="3 4">KCTC 32217</strain>
    </source>
</reference>
<feature type="transmembrane region" description="Helical" evidence="1">
    <location>
        <begin position="243"/>
        <end position="266"/>
    </location>
</feature>
<dbReference type="EMBL" id="JAHCMY010000012">
    <property type="protein sequence ID" value="MBS9525413.1"/>
    <property type="molecule type" value="Genomic_DNA"/>
</dbReference>
<keyword evidence="1" id="KW-0812">Transmembrane</keyword>
<keyword evidence="4" id="KW-1185">Reference proteome</keyword>
<dbReference type="Proteomes" id="UP001319104">
    <property type="component" value="Unassembled WGS sequence"/>
</dbReference>
<evidence type="ECO:0000259" key="2">
    <source>
        <dbReference type="Pfam" id="PF06724"/>
    </source>
</evidence>
<organism evidence="3 4">
    <name type="scientific">Litoribacter ruber</name>
    <dbReference type="NCBI Taxonomy" id="702568"/>
    <lineage>
        <taxon>Bacteria</taxon>
        <taxon>Pseudomonadati</taxon>
        <taxon>Bacteroidota</taxon>
        <taxon>Cytophagia</taxon>
        <taxon>Cytophagales</taxon>
        <taxon>Cyclobacteriaceae</taxon>
        <taxon>Litoribacter</taxon>
    </lineage>
</organism>
<accession>A0AAP2G680</accession>
<proteinExistence type="predicted"/>
<sequence length="275" mass="30634">MVENKNLRTVIHYLPIYGSFSTGLLYTAIGVMAMLSLLKIKEGGADESSMMAMMEDSIAGQVFIFIVLTGGLCFVFWRIIEAYKDPYKYGSDYIGIGRRIGIGLSSLADAFIVYSGIMVVFGATGIREDGEPEEEREMVGEMLEYGAGEYLIIAIGVLAVLVALVQFYYGVTKGYDERVEISHFTSWKETMIHVLAWVGYFARGIIIGIIGYFYIEAGFDQNPEAIVNTDKAFNFLGEEVGKWAFSIVAIGTVFYGLFMFAMGITYDHDNQEDKM</sequence>
<feature type="transmembrane region" description="Helical" evidence="1">
    <location>
        <begin position="12"/>
        <end position="38"/>
    </location>
</feature>
<protein>
    <submittedName>
        <fullName evidence="3">DUF1206 domain-containing protein</fullName>
    </submittedName>
</protein>
<evidence type="ECO:0000313" key="3">
    <source>
        <dbReference type="EMBL" id="MBS9525413.1"/>
    </source>
</evidence>
<feature type="transmembrane region" description="Helical" evidence="1">
    <location>
        <begin position="100"/>
        <end position="123"/>
    </location>
</feature>
<dbReference type="InterPro" id="IPR009597">
    <property type="entry name" value="DUF1206"/>
</dbReference>
<evidence type="ECO:0000313" key="4">
    <source>
        <dbReference type="Proteomes" id="UP001319104"/>
    </source>
</evidence>
<feature type="domain" description="DUF1206" evidence="2">
    <location>
        <begin position="18"/>
        <end position="84"/>
    </location>
</feature>
<keyword evidence="1" id="KW-1133">Transmembrane helix</keyword>
<comment type="caution">
    <text evidence="3">The sequence shown here is derived from an EMBL/GenBank/DDBJ whole genome shotgun (WGS) entry which is preliminary data.</text>
</comment>
<dbReference type="RefSeq" id="WP_213946274.1">
    <property type="nucleotide sequence ID" value="NZ_JAHBGI010000002.1"/>
</dbReference>
<feature type="transmembrane region" description="Helical" evidence="1">
    <location>
        <begin position="192"/>
        <end position="215"/>
    </location>
</feature>
<keyword evidence="1" id="KW-0472">Membrane</keyword>
<dbReference type="Pfam" id="PF06724">
    <property type="entry name" value="DUF1206"/>
    <property type="match status" value="2"/>
</dbReference>
<evidence type="ECO:0000256" key="1">
    <source>
        <dbReference type="SAM" id="Phobius"/>
    </source>
</evidence>
<feature type="transmembrane region" description="Helical" evidence="1">
    <location>
        <begin position="150"/>
        <end position="171"/>
    </location>
</feature>
<feature type="transmembrane region" description="Helical" evidence="1">
    <location>
        <begin position="58"/>
        <end position="80"/>
    </location>
</feature>